<evidence type="ECO:0000313" key="10">
    <source>
        <dbReference type="EMBL" id="QJB36857.1"/>
    </source>
</evidence>
<dbReference type="SUPFAM" id="SSF53649">
    <property type="entry name" value="Alkaline phosphatase-like"/>
    <property type="match status" value="1"/>
</dbReference>
<dbReference type="RefSeq" id="WP_168802630.1">
    <property type="nucleotide sequence ID" value="NZ_CP051204.2"/>
</dbReference>
<dbReference type="Pfam" id="PF00884">
    <property type="entry name" value="Sulfatase"/>
    <property type="match status" value="1"/>
</dbReference>
<dbReference type="PANTHER" id="PTHR42693:SF42">
    <property type="entry name" value="ARYLSULFATASE G"/>
    <property type="match status" value="1"/>
</dbReference>
<proteinExistence type="inferred from homology"/>
<keyword evidence="6" id="KW-0106">Calcium</keyword>
<keyword evidence="12" id="KW-1185">Reference proteome</keyword>
<feature type="signal peptide" evidence="7">
    <location>
        <begin position="1"/>
        <end position="23"/>
    </location>
</feature>
<dbReference type="EMBL" id="CP051204">
    <property type="protein sequence ID" value="QJB36857.1"/>
    <property type="molecule type" value="Genomic_DNA"/>
</dbReference>
<dbReference type="EMBL" id="CP051205">
    <property type="protein sequence ID" value="QJB30348.1"/>
    <property type="molecule type" value="Genomic_DNA"/>
</dbReference>
<evidence type="ECO:0000256" key="4">
    <source>
        <dbReference type="ARBA" id="ARBA00022729"/>
    </source>
</evidence>
<evidence type="ECO:0000256" key="5">
    <source>
        <dbReference type="ARBA" id="ARBA00022801"/>
    </source>
</evidence>
<dbReference type="Gene3D" id="3.40.720.10">
    <property type="entry name" value="Alkaline Phosphatase, subunit A"/>
    <property type="match status" value="1"/>
</dbReference>
<keyword evidence="3" id="KW-0479">Metal-binding</keyword>
<evidence type="ECO:0000256" key="7">
    <source>
        <dbReference type="SAM" id="SignalP"/>
    </source>
</evidence>
<evidence type="ECO:0000256" key="6">
    <source>
        <dbReference type="ARBA" id="ARBA00022837"/>
    </source>
</evidence>
<comment type="cofactor">
    <cofactor evidence="1">
        <name>Ca(2+)</name>
        <dbReference type="ChEBI" id="CHEBI:29108"/>
    </cofactor>
</comment>
<dbReference type="KEGG" id="coy:HF329_03140"/>
<reference evidence="11 12" key="1">
    <citation type="submission" date="2020-04" db="EMBL/GenBank/DDBJ databases">
        <authorList>
            <person name="Kittiwongwattana C."/>
        </authorList>
    </citation>
    <scope>NUCLEOTIDE SEQUENCE [LARGE SCALE GENOMIC DNA]</scope>
    <source>
        <strain evidence="12">1303</strain>
        <strain evidence="11">1310</strain>
    </source>
</reference>
<keyword evidence="5 9" id="KW-0378">Hydrolase</keyword>
<organism evidence="9 11">
    <name type="scientific">Chitinophaga oryzae</name>
    <dbReference type="NCBI Taxonomy" id="2725414"/>
    <lineage>
        <taxon>Bacteria</taxon>
        <taxon>Pseudomonadati</taxon>
        <taxon>Bacteroidota</taxon>
        <taxon>Chitinophagia</taxon>
        <taxon>Chitinophagales</taxon>
        <taxon>Chitinophagaceae</taxon>
        <taxon>Chitinophaga</taxon>
    </lineage>
</organism>
<evidence type="ECO:0000313" key="9">
    <source>
        <dbReference type="EMBL" id="QJB30348.1"/>
    </source>
</evidence>
<dbReference type="InterPro" id="IPR017850">
    <property type="entry name" value="Alkaline_phosphatase_core_sf"/>
</dbReference>
<feature type="chain" id="PRO_5042003878" evidence="7">
    <location>
        <begin position="24"/>
        <end position="483"/>
    </location>
</feature>
<keyword evidence="4 7" id="KW-0732">Signal</keyword>
<feature type="domain" description="Sulfatase N-terminal" evidence="8">
    <location>
        <begin position="30"/>
        <end position="362"/>
    </location>
</feature>
<protein>
    <submittedName>
        <fullName evidence="9">Sulfatase-like hydrolase/transferase</fullName>
    </submittedName>
</protein>
<name>A0AAE6ZCB1_9BACT</name>
<evidence type="ECO:0000259" key="8">
    <source>
        <dbReference type="Pfam" id="PF00884"/>
    </source>
</evidence>
<evidence type="ECO:0000313" key="11">
    <source>
        <dbReference type="Proteomes" id="UP000502421"/>
    </source>
</evidence>
<dbReference type="GO" id="GO:0004065">
    <property type="term" value="F:arylsulfatase activity"/>
    <property type="evidence" value="ECO:0007669"/>
    <property type="project" value="TreeGrafter"/>
</dbReference>
<dbReference type="Proteomes" id="UP000503144">
    <property type="component" value="Chromosome"/>
</dbReference>
<dbReference type="GO" id="GO:0046872">
    <property type="term" value="F:metal ion binding"/>
    <property type="evidence" value="ECO:0007669"/>
    <property type="project" value="UniProtKB-KW"/>
</dbReference>
<dbReference type="InterPro" id="IPR000917">
    <property type="entry name" value="Sulfatase_N"/>
</dbReference>
<dbReference type="PROSITE" id="PS00523">
    <property type="entry name" value="SULFATASE_1"/>
    <property type="match status" value="1"/>
</dbReference>
<dbReference type="InterPro" id="IPR024607">
    <property type="entry name" value="Sulfatase_CS"/>
</dbReference>
<dbReference type="AlphaFoldDB" id="A0AAE6ZCB1"/>
<dbReference type="CDD" id="cd16155">
    <property type="entry name" value="sulfatase_like"/>
    <property type="match status" value="1"/>
</dbReference>
<evidence type="ECO:0000313" key="12">
    <source>
        <dbReference type="Proteomes" id="UP000503144"/>
    </source>
</evidence>
<dbReference type="InterPro" id="IPR050738">
    <property type="entry name" value="Sulfatase"/>
</dbReference>
<evidence type="ECO:0000256" key="3">
    <source>
        <dbReference type="ARBA" id="ARBA00022723"/>
    </source>
</evidence>
<reference evidence="9 12" key="2">
    <citation type="submission" date="2020-09" db="EMBL/GenBank/DDBJ databases">
        <authorList>
            <person name="Kittiwongwattana C."/>
        </authorList>
    </citation>
    <scope>NUCLEOTIDE SEQUENCE</scope>
    <source>
        <strain evidence="10 12">1303</strain>
        <strain evidence="9">1310</strain>
    </source>
</reference>
<accession>A0AAE6ZCB1</accession>
<evidence type="ECO:0000256" key="2">
    <source>
        <dbReference type="ARBA" id="ARBA00008779"/>
    </source>
</evidence>
<comment type="similarity">
    <text evidence="2">Belongs to the sulfatase family.</text>
</comment>
<dbReference type="PANTHER" id="PTHR42693">
    <property type="entry name" value="ARYLSULFATASE FAMILY MEMBER"/>
    <property type="match status" value="1"/>
</dbReference>
<dbReference type="Proteomes" id="UP000502421">
    <property type="component" value="Chromosome"/>
</dbReference>
<sequence>MRFHVVRWWCMLCLLPVNMLVHAQSPKRYNVLVLFTDDQRFNTIRALGNQEIHTPNIDQLVKSGTTFTQAHIMGSLGGAVCAPSRAMLLTGRTVFQVHRDGGLIPATEKTFPEMFREQGYRTFATGKWHSDFASFNRSFANGDNIFMGGMHQEKTGGHLTPRLHHYDSSGKYNNAFTGNQFSSVYYADAAIRFLQEPQQQPFLMYVSFTAPHDPRTPPAEYLSRYDTSRISLPGNFLPRHPFDNGELTVRDEQLLPVPREPGSVKQEIAKYYAMISEVDHEIGRVLQALRESGQYDNTIIVFAGDNGLAVGQHGLLGKQNLYDHSMRVPLIFCGPGIPANRQTDAYCYLSDVFSTLCDITGIPQPATVSGQSLNKAFTQPAFKGRPRLFMSYANLQRAIVKDNMKLIIYNVDGAHPVQLFNLSKDPLEKHNLAPEKSYQKKVAALRAQLYADMHAYGDFCDPAKKSWGFPGRLKWEDALRIHP</sequence>
<gene>
    <name evidence="10" type="ORF">HF324_02895</name>
    <name evidence="9" type="ORF">HF329_03140</name>
</gene>
<evidence type="ECO:0000256" key="1">
    <source>
        <dbReference type="ARBA" id="ARBA00001913"/>
    </source>
</evidence>